<comment type="caution">
    <text evidence="2">The sequence shown here is derived from an EMBL/GenBank/DDBJ whole genome shotgun (WGS) entry which is preliminary data.</text>
</comment>
<accession>T1B730</accession>
<gene>
    <name evidence="2" type="ORF">B1A_08937</name>
</gene>
<proteinExistence type="predicted"/>
<dbReference type="Pfam" id="PF09828">
    <property type="entry name" value="ChrB_C"/>
    <property type="match status" value="1"/>
</dbReference>
<organism evidence="2">
    <name type="scientific">mine drainage metagenome</name>
    <dbReference type="NCBI Taxonomy" id="410659"/>
    <lineage>
        <taxon>unclassified sequences</taxon>
        <taxon>metagenomes</taxon>
        <taxon>ecological metagenomes</taxon>
    </lineage>
</organism>
<protein>
    <recommendedName>
        <fullName evidence="1">ChrB C-terminal domain-containing protein</fullName>
    </recommendedName>
</protein>
<reference evidence="2" key="1">
    <citation type="submission" date="2013-08" db="EMBL/GenBank/DDBJ databases">
        <authorList>
            <person name="Mendez C."/>
            <person name="Richter M."/>
            <person name="Ferrer M."/>
            <person name="Sanchez J."/>
        </authorList>
    </citation>
    <scope>NUCLEOTIDE SEQUENCE</scope>
</reference>
<dbReference type="InterPro" id="IPR018634">
    <property type="entry name" value="ChrB_C"/>
</dbReference>
<dbReference type="EMBL" id="AUZX01006363">
    <property type="protein sequence ID" value="EQD64283.1"/>
    <property type="molecule type" value="Genomic_DNA"/>
</dbReference>
<name>T1B730_9ZZZZ</name>
<reference evidence="2" key="2">
    <citation type="journal article" date="2014" name="ISME J.">
        <title>Microbial stratification in low pH oxic and suboxic macroscopic growths along an acid mine drainage.</title>
        <authorList>
            <person name="Mendez-Garcia C."/>
            <person name="Mesa V."/>
            <person name="Sprenger R.R."/>
            <person name="Richter M."/>
            <person name="Diez M.S."/>
            <person name="Solano J."/>
            <person name="Bargiela R."/>
            <person name="Golyshina O.V."/>
            <person name="Manteca A."/>
            <person name="Ramos J.L."/>
            <person name="Gallego J.R."/>
            <person name="Llorente I."/>
            <person name="Martins Dos Santos V.A."/>
            <person name="Jensen O.N."/>
            <person name="Pelaez A.I."/>
            <person name="Sanchez J."/>
            <person name="Ferrer M."/>
        </authorList>
    </citation>
    <scope>NUCLEOTIDE SEQUENCE</scope>
</reference>
<evidence type="ECO:0000259" key="1">
    <source>
        <dbReference type="Pfam" id="PF09828"/>
    </source>
</evidence>
<evidence type="ECO:0000313" key="2">
    <source>
        <dbReference type="EMBL" id="EQD64283.1"/>
    </source>
</evidence>
<sequence>MLERIAAIVDAADASGDEVLHPEAVGLDAVCSSLRDVVGSDEEAARVGGALFDALYIALGGLDRPAVEPESKKANPVTET</sequence>
<dbReference type="AlphaFoldDB" id="T1B730"/>
<feature type="domain" description="ChrB C-terminal" evidence="1">
    <location>
        <begin position="2"/>
        <end position="57"/>
    </location>
</feature>